<proteinExistence type="predicted"/>
<evidence type="ECO:0000313" key="1">
    <source>
        <dbReference type="EMBL" id="RHN39266.1"/>
    </source>
</evidence>
<protein>
    <submittedName>
        <fullName evidence="1">Uncharacterized protein</fullName>
    </submittedName>
</protein>
<dbReference type="Proteomes" id="UP000265566">
    <property type="component" value="Chromosome 8"/>
</dbReference>
<dbReference type="Gramene" id="rna45274">
    <property type="protein sequence ID" value="RHN39266.1"/>
    <property type="gene ID" value="gene45274"/>
</dbReference>
<reference evidence="1" key="1">
    <citation type="journal article" date="2018" name="Nat. Plants">
        <title>Whole-genome landscape of Medicago truncatula symbiotic genes.</title>
        <authorList>
            <person name="Pecrix Y."/>
            <person name="Gamas P."/>
            <person name="Carrere S."/>
        </authorList>
    </citation>
    <scope>NUCLEOTIDE SEQUENCE</scope>
    <source>
        <tissue evidence="1">Leaves</tissue>
    </source>
</reference>
<accession>A0A396GCP9</accession>
<name>A0A396GCP9_MEDTR</name>
<comment type="caution">
    <text evidence="1">The sequence shown here is derived from an EMBL/GenBank/DDBJ whole genome shotgun (WGS) entry which is preliminary data.</text>
</comment>
<organism evidence="1">
    <name type="scientific">Medicago truncatula</name>
    <name type="common">Barrel medic</name>
    <name type="synonym">Medicago tribuloides</name>
    <dbReference type="NCBI Taxonomy" id="3880"/>
    <lineage>
        <taxon>Eukaryota</taxon>
        <taxon>Viridiplantae</taxon>
        <taxon>Streptophyta</taxon>
        <taxon>Embryophyta</taxon>
        <taxon>Tracheophyta</taxon>
        <taxon>Spermatophyta</taxon>
        <taxon>Magnoliopsida</taxon>
        <taxon>eudicotyledons</taxon>
        <taxon>Gunneridae</taxon>
        <taxon>Pentapetalae</taxon>
        <taxon>rosids</taxon>
        <taxon>fabids</taxon>
        <taxon>Fabales</taxon>
        <taxon>Fabaceae</taxon>
        <taxon>Papilionoideae</taxon>
        <taxon>50 kb inversion clade</taxon>
        <taxon>NPAAA clade</taxon>
        <taxon>Hologalegina</taxon>
        <taxon>IRL clade</taxon>
        <taxon>Trifolieae</taxon>
        <taxon>Medicago</taxon>
    </lineage>
</organism>
<gene>
    <name evidence="1" type="ORF">MtrunA17_Chr8g0341981</name>
</gene>
<dbReference type="EMBL" id="PSQE01000008">
    <property type="protein sequence ID" value="RHN39266.1"/>
    <property type="molecule type" value="Genomic_DNA"/>
</dbReference>
<sequence length="69" mass="7547">MISSPLLPRVRLPSTSTLHFSHIGEPLTVIRGGVMEDHQVIGEGEGEGEGKMWEKIKFFPSPTLNATDS</sequence>
<dbReference type="AlphaFoldDB" id="A0A396GCP9"/>